<organism evidence="1 2">
    <name type="scientific">Paramicrobacterium chengjingii</name>
    <dbReference type="NCBI Taxonomy" id="2769067"/>
    <lineage>
        <taxon>Bacteria</taxon>
        <taxon>Bacillati</taxon>
        <taxon>Actinomycetota</taxon>
        <taxon>Actinomycetes</taxon>
        <taxon>Micrococcales</taxon>
        <taxon>Microbacteriaceae</taxon>
        <taxon>Paramicrobacterium</taxon>
    </lineage>
</organism>
<keyword evidence="2" id="KW-1185">Reference proteome</keyword>
<evidence type="ECO:0000313" key="1">
    <source>
        <dbReference type="EMBL" id="QPZ37411.1"/>
    </source>
</evidence>
<dbReference type="PANTHER" id="PTHR10091">
    <property type="entry name" value="ALDOSE-1-EPIMERASE"/>
    <property type="match status" value="1"/>
</dbReference>
<dbReference type="InterPro" id="IPR011013">
    <property type="entry name" value="Gal_mutarotase_sf_dom"/>
</dbReference>
<dbReference type="InterPro" id="IPR037480">
    <property type="entry name" value="YihR-like"/>
</dbReference>
<gene>
    <name evidence="1" type="ORF">HCR76_11235</name>
</gene>
<name>A0ABX6YG42_9MICO</name>
<dbReference type="SUPFAM" id="SSF74650">
    <property type="entry name" value="Galactose mutarotase-like"/>
    <property type="match status" value="1"/>
</dbReference>
<protein>
    <submittedName>
        <fullName evidence="1">Aldose 1-epimerase family protein</fullName>
    </submittedName>
</protein>
<dbReference type="EMBL" id="CP061169">
    <property type="protein sequence ID" value="QPZ37411.1"/>
    <property type="molecule type" value="Genomic_DNA"/>
</dbReference>
<sequence length="310" mass="33501">MSAPWNPTGTSFTVTRGSSSLIVTEVGATLRDLVLDGVRVAETFAEDGAPTSSQGAVLVPWPNRVRDGQWVLEGADGQRTVQQLDLTEPARHNASHGLLRTQAYTLSESDPSSITLSADIHPQRGYPFSLATSVRYALGDAGLTVTHTIANHGTTAAPVGVGTHGYYRIGDIDSDQLTLTSSGESLIEVDERMNPVRTVPVPAHKDLRQGRRVAELSLDDAYTRLHDSNDRVEHELAADDGRTVSVWAEAAFAWVQFYTSDRVRADGTRSIAIEPMTMPADAFNSGDGVAWVHPGETWTGCWGVTYRATQ</sequence>
<proteinExistence type="predicted"/>
<dbReference type="Gene3D" id="2.70.98.10">
    <property type="match status" value="1"/>
</dbReference>
<dbReference type="InterPro" id="IPR014718">
    <property type="entry name" value="GH-type_carb-bd"/>
</dbReference>
<accession>A0ABX6YG42</accession>
<dbReference type="InterPro" id="IPR008183">
    <property type="entry name" value="Aldose_1/G6P_1-epimerase"/>
</dbReference>
<dbReference type="CDD" id="cd09022">
    <property type="entry name" value="Aldose_epim_Ec_YihR"/>
    <property type="match status" value="1"/>
</dbReference>
<dbReference type="Pfam" id="PF01263">
    <property type="entry name" value="Aldose_epim"/>
    <property type="match status" value="1"/>
</dbReference>
<dbReference type="Proteomes" id="UP000662814">
    <property type="component" value="Chromosome"/>
</dbReference>
<dbReference type="PANTHER" id="PTHR10091:SF0">
    <property type="entry name" value="GALACTOSE MUTAROTASE"/>
    <property type="match status" value="1"/>
</dbReference>
<dbReference type="RefSeq" id="WP_166991979.1">
    <property type="nucleotide sequence ID" value="NZ_CP061169.1"/>
</dbReference>
<reference evidence="1 2" key="1">
    <citation type="submission" date="2020-12" db="EMBL/GenBank/DDBJ databases">
        <title>Microbacterium sp. HY060.</title>
        <authorList>
            <person name="Zhou J."/>
        </authorList>
    </citation>
    <scope>NUCLEOTIDE SEQUENCE [LARGE SCALE GENOMIC DNA]</scope>
    <source>
        <strain evidence="1 2">HY60</strain>
    </source>
</reference>
<evidence type="ECO:0000313" key="2">
    <source>
        <dbReference type="Proteomes" id="UP000662814"/>
    </source>
</evidence>